<evidence type="ECO:0000259" key="8">
    <source>
        <dbReference type="Pfam" id="PF14214"/>
    </source>
</evidence>
<dbReference type="GO" id="GO:0000723">
    <property type="term" value="P:telomere maintenance"/>
    <property type="evidence" value="ECO:0007669"/>
    <property type="project" value="InterPro"/>
</dbReference>
<sequence>MERRDFELPDPDWMRDLSHCPLSDRDKELLEKFWTELENDRMEHCARCQETWFDMGLKGGICKRCIARDKNKKEDEPWFFSAENQLDFGLIPAFLPQLTIVEEMLIARVHVFVNVMQVRGQQYKYRGHIVHFLRDVGKVYSQLPLLPPELDVILLRPPTASEHAHLNRQFRRQFRVRRRCLQEWLNFLSNNHPGYRGITVCQKRMSVLPEDGDVLDQVATAAVTDPLSANLGNIENDDVEPDEVDQSAVPDLLPEDTEMEALRSHVLGEERGEHLPVRPSTQHQLEMPDIRRTPINEFNHSQALLSLAFPTLFPRGQADFVEPRLRPIKYADYIQHALRWHDGRFARHPTFRFVVFNTLMRAQARAKSSYFVKEYQQRQGLITRDDLLEAFQNPESAEAQQLLNSINRQTAQLRGTRPYWYRKRRELESYAYNLDCPGAFITFSPADLHWRSLYQHLPQFQDWQELPEQQRMGMSSKLLRDNPHIAAWHFYRRFGLFRDIVLKQKFNVTDYWNRYEWQGRGSSHCHGLFWMDGAPSVDLENEHLRKEFARIWRFHVTAFNPEPARVRQQGEGNPLAVNPLQHPLTFQWLSQVLNRCQRHHCSETYCLRKKKGSEEISCRFFFPRDTRDTADVVRRQGQSYFSFEAARNDSLMNHYNRCLSLGWLANIDISPCTSLQAVINYAAKYCSKMEKRTDSYASMGRQILPYVSHQNPLLSFASRLMNKLLTERDFSGQEICHVLLNCELQEGTRVIRAVDCRPYEQQGRSLRLQGDHDDAEVVGIYEKYLSRPPLHEELTYLDFLANWNTSKRDGRKWTRWSRQAKPRVLYYFPRYKSNHQHHQYDDFCRVKLMLAHPHRDPNELRKINGVEYNSYASAAEFCYGNHRHPDDYYGTPNAEERRPDPDEFEEEFHEPDLLEEDWLELARQLPDCPPSQEAIDLLGRRDIDIQYDWTPHVGRYADPGIVQGDYWRQRIEQNRLYMDVEDMPLEVRDALNPEQRIVYDTFIGHFQCGSEEQILLHVDGGGGTGKSYMIKVLSSHLQRLAGNRPSPIWRAAPTGVASNQIMGTTLHSLLRLPMDRAFTELSPADANAIQKKLRDVRYLVIDEKSMLGLRQLSWIDKRLRQVFPARAAEFFGGISIILVGDFFQLPPIANKPLYFDGPLKDLHEVSGQTAYRAFNHTVFLKKVQRQQGDDQAGFRLALEELRGLKLSIESWKLLSQRVQVKLSQREEDTFDAALRIYSKKARVNEYNYEHLVRLKHPAIQVMAKNIGNGADKATSEQAGNLAGQFPPAGLVNGAQGTVYDIGWAPGADAHRDPPSVIMMVMDKYTGPSYLTTDDGREVVPILPVKRDFFLGTSACTRKQFPLMASYAITVHKSQSITVDKMVTDLSERDFQTGLSYVAVSRVKMLDGLMIDAPFERASLHYEKLPDGVLMKVRDQDRPMRQDEPSQFDQWMQSCDRCMMEEEDELGVYMRQGPVRRENLNPVLWWKDHQEEYPRLSKFALDILAIPAMSVDPERTFSVTKLTTFASVAKAATWRILLTVAACLDWEIEQMDVSTAFLEGDLDEEVFIEMPEGLVEYFDQHPEDRPPGFSTEKICKLIKSLYGLKQAPRQWQKKLKETLESLDFRQATSDTAVYHNPTTGVIIITYVDDFLIMGSNKEAIQGYKARLGEIFTMTDLGPVSHFLGDAYFTRILKKFGLEDCRPVKTPMERNSLSTLQPRDNSDSASPEEREDYSSKTGSLMYGMTQTRPDLAFLLSVLSRYMSNPSPAHSRLIKRGLRYLQQTRDHGLVLGGVKKDPESAWSITAWADSDWKGDTVTGRSTFGWLVQLEGSTVSWRAKRHETVALSTTEAEYTALSQCARELAWTRNLFSELLLPLHMPIPLNGDNQGSLKLCRNPELHQRTKHIPLTEHHIREEVEAGNIDVKYVSTYEQVAVGLTKPLNTVSHGHFLEAIRVSACPIEEAGRIIWSTEIHDDSVP</sequence>
<dbReference type="Pfam" id="PF07727">
    <property type="entry name" value="RVT_2"/>
    <property type="match status" value="1"/>
</dbReference>
<feature type="region of interest" description="Disordered" evidence="4">
    <location>
        <begin position="1705"/>
        <end position="1734"/>
    </location>
</feature>
<dbReference type="InterPro" id="IPR010285">
    <property type="entry name" value="DNA_helicase_pif1-like_DEAD"/>
</dbReference>
<keyword evidence="3" id="KW-0347">Helicase</keyword>
<comment type="subcellular location">
    <subcellularLocation>
        <location evidence="1">Mitochondrion</location>
    </subcellularLocation>
</comment>
<dbReference type="GO" id="GO:0006281">
    <property type="term" value="P:DNA repair"/>
    <property type="evidence" value="ECO:0007669"/>
    <property type="project" value="UniProtKB-KW"/>
</dbReference>
<dbReference type="EC" id="5.6.2.3" evidence="3"/>
<evidence type="ECO:0000313" key="11">
    <source>
        <dbReference type="Proteomes" id="UP000593570"/>
    </source>
</evidence>
<keyword evidence="3" id="KW-0233">DNA recombination</keyword>
<gene>
    <name evidence="10" type="ORF">HZS61_007533</name>
</gene>
<keyword evidence="3" id="KW-0067">ATP-binding</keyword>
<dbReference type="CDD" id="cd09272">
    <property type="entry name" value="RNase_HI_RT_Ty1"/>
    <property type="match status" value="1"/>
</dbReference>
<evidence type="ECO:0000259" key="9">
    <source>
        <dbReference type="Pfam" id="PF20209"/>
    </source>
</evidence>
<dbReference type="GO" id="GO:0043139">
    <property type="term" value="F:5'-3' DNA helicase activity"/>
    <property type="evidence" value="ECO:0007669"/>
    <property type="project" value="UniProtKB-EC"/>
</dbReference>
<keyword evidence="3" id="KW-0234">DNA repair</keyword>
<dbReference type="GO" id="GO:0016787">
    <property type="term" value="F:hydrolase activity"/>
    <property type="evidence" value="ECO:0007669"/>
    <property type="project" value="UniProtKB-KW"/>
</dbReference>
<keyword evidence="3" id="KW-0227">DNA damage</keyword>
<evidence type="ECO:0000259" key="7">
    <source>
        <dbReference type="Pfam" id="PF07727"/>
    </source>
</evidence>
<comment type="caution">
    <text evidence="10">The sequence shown here is derived from an EMBL/GenBank/DDBJ whole genome shotgun (WGS) entry which is preliminary data.</text>
</comment>
<dbReference type="SUPFAM" id="SSF56672">
    <property type="entry name" value="DNA/RNA polymerases"/>
    <property type="match status" value="1"/>
</dbReference>
<dbReference type="InterPro" id="IPR027417">
    <property type="entry name" value="P-loop_NTPase"/>
</dbReference>
<feature type="domain" description="Reverse transcriptase Ty1/copia-type" evidence="7">
    <location>
        <begin position="1522"/>
        <end position="1707"/>
    </location>
</feature>
<reference evidence="10 11" key="1">
    <citation type="journal article" date="2020" name="bioRxiv">
        <title>A chromosome-scale genome assembly for the Fusarium oxysporum strain Fo5176 to establish a model Arabidopsis-fungal pathosystem.</title>
        <authorList>
            <person name="Fokkens L."/>
            <person name="Guo L."/>
            <person name="Dora S."/>
            <person name="Wang B."/>
            <person name="Ye K."/>
            <person name="Sanchez-Rodriguez C."/>
            <person name="Croll D."/>
        </authorList>
    </citation>
    <scope>NUCLEOTIDE SEQUENCE [LARGE SCALE GENOMIC DNA]</scope>
    <source>
        <strain evidence="10 11">Fo5176</strain>
    </source>
</reference>
<dbReference type="InterPro" id="IPR012337">
    <property type="entry name" value="RNaseH-like_sf"/>
</dbReference>
<dbReference type="Pfam" id="PF14214">
    <property type="entry name" value="Helitron_like_N"/>
    <property type="match status" value="1"/>
</dbReference>
<dbReference type="GO" id="GO:0046983">
    <property type="term" value="F:protein dimerization activity"/>
    <property type="evidence" value="ECO:0007669"/>
    <property type="project" value="InterPro"/>
</dbReference>
<dbReference type="CDD" id="cd18809">
    <property type="entry name" value="SF1_C_RecD"/>
    <property type="match status" value="1"/>
</dbReference>
<evidence type="ECO:0000256" key="3">
    <source>
        <dbReference type="RuleBase" id="RU363044"/>
    </source>
</evidence>
<feature type="domain" description="DNA helicase Pif1-like DEAD-box helicase" evidence="6">
    <location>
        <begin position="991"/>
        <end position="1154"/>
    </location>
</feature>
<protein>
    <recommendedName>
        <fullName evidence="3">ATP-dependent DNA helicase</fullName>
        <ecNumber evidence="3">5.6.2.3</ecNumber>
    </recommendedName>
</protein>
<evidence type="ECO:0000313" key="10">
    <source>
        <dbReference type="EMBL" id="KAF6512727.1"/>
    </source>
</evidence>
<comment type="cofactor">
    <cofactor evidence="3">
        <name>Mg(2+)</name>
        <dbReference type="ChEBI" id="CHEBI:18420"/>
    </cofactor>
</comment>
<evidence type="ECO:0000256" key="4">
    <source>
        <dbReference type="SAM" id="MobiDB-lite"/>
    </source>
</evidence>
<dbReference type="InterPro" id="IPR025476">
    <property type="entry name" value="Helitron_helicase-like"/>
</dbReference>
<evidence type="ECO:0000256" key="2">
    <source>
        <dbReference type="ARBA" id="ARBA00023128"/>
    </source>
</evidence>
<keyword evidence="3" id="KW-0547">Nucleotide-binding</keyword>
<feature type="domain" description="Helitron helicase-like" evidence="8">
    <location>
        <begin position="333"/>
        <end position="528"/>
    </location>
</feature>
<dbReference type="InterPro" id="IPR008906">
    <property type="entry name" value="HATC_C_dom"/>
</dbReference>
<dbReference type="InterPro" id="IPR051055">
    <property type="entry name" value="PIF1_helicase"/>
</dbReference>
<feature type="domain" description="DUF6570" evidence="9">
    <location>
        <begin position="75"/>
        <end position="205"/>
    </location>
</feature>
<proteinExistence type="inferred from homology"/>
<name>A0A8H6G7S0_FUSOX</name>
<keyword evidence="2" id="KW-0496">Mitochondrion</keyword>
<evidence type="ECO:0000259" key="6">
    <source>
        <dbReference type="Pfam" id="PF05970"/>
    </source>
</evidence>
<evidence type="ECO:0000259" key="5">
    <source>
        <dbReference type="Pfam" id="PF05699"/>
    </source>
</evidence>
<feature type="compositionally biased region" description="Polar residues" evidence="4">
    <location>
        <begin position="1707"/>
        <end position="1723"/>
    </location>
</feature>
<keyword evidence="3" id="KW-0378">Hydrolase</keyword>
<dbReference type="Pfam" id="PF05699">
    <property type="entry name" value="Dimer_Tnp_hAT"/>
    <property type="match status" value="1"/>
</dbReference>
<dbReference type="EMBL" id="JACDXP010000019">
    <property type="protein sequence ID" value="KAF6512727.1"/>
    <property type="molecule type" value="Genomic_DNA"/>
</dbReference>
<dbReference type="Proteomes" id="UP000593570">
    <property type="component" value="Unassembled WGS sequence"/>
</dbReference>
<dbReference type="InterPro" id="IPR046700">
    <property type="entry name" value="DUF6570"/>
</dbReference>
<dbReference type="GO" id="GO:0006310">
    <property type="term" value="P:DNA recombination"/>
    <property type="evidence" value="ECO:0007669"/>
    <property type="project" value="UniProtKB-KW"/>
</dbReference>
<evidence type="ECO:0000256" key="1">
    <source>
        <dbReference type="ARBA" id="ARBA00004173"/>
    </source>
</evidence>
<dbReference type="SUPFAM" id="SSF53098">
    <property type="entry name" value="Ribonuclease H-like"/>
    <property type="match status" value="1"/>
</dbReference>
<dbReference type="SUPFAM" id="SSF52540">
    <property type="entry name" value="P-loop containing nucleoside triphosphate hydrolases"/>
    <property type="match status" value="2"/>
</dbReference>
<comment type="catalytic activity">
    <reaction evidence="3">
        <text>ATP + H2O = ADP + phosphate + H(+)</text>
        <dbReference type="Rhea" id="RHEA:13065"/>
        <dbReference type="ChEBI" id="CHEBI:15377"/>
        <dbReference type="ChEBI" id="CHEBI:15378"/>
        <dbReference type="ChEBI" id="CHEBI:30616"/>
        <dbReference type="ChEBI" id="CHEBI:43474"/>
        <dbReference type="ChEBI" id="CHEBI:456216"/>
        <dbReference type="EC" id="5.6.2.3"/>
    </reaction>
</comment>
<dbReference type="Gene3D" id="3.40.50.300">
    <property type="entry name" value="P-loop containing nucleotide triphosphate hydrolases"/>
    <property type="match status" value="1"/>
</dbReference>
<dbReference type="GO" id="GO:0005739">
    <property type="term" value="C:mitochondrion"/>
    <property type="evidence" value="ECO:0007669"/>
    <property type="project" value="UniProtKB-SubCell"/>
</dbReference>
<dbReference type="Pfam" id="PF05970">
    <property type="entry name" value="PIF1"/>
    <property type="match status" value="1"/>
</dbReference>
<dbReference type="InterPro" id="IPR043502">
    <property type="entry name" value="DNA/RNA_pol_sf"/>
</dbReference>
<organism evidence="10 11">
    <name type="scientific">Fusarium oxysporum f. sp. conglutinans</name>
    <dbReference type="NCBI Taxonomy" id="100902"/>
    <lineage>
        <taxon>Eukaryota</taxon>
        <taxon>Fungi</taxon>
        <taxon>Dikarya</taxon>
        <taxon>Ascomycota</taxon>
        <taxon>Pezizomycotina</taxon>
        <taxon>Sordariomycetes</taxon>
        <taxon>Hypocreomycetidae</taxon>
        <taxon>Hypocreales</taxon>
        <taxon>Nectriaceae</taxon>
        <taxon>Fusarium</taxon>
        <taxon>Fusarium oxysporum species complex</taxon>
    </lineage>
</organism>
<accession>A0A8H6G7S0</accession>
<dbReference type="PANTHER" id="PTHR47642">
    <property type="entry name" value="ATP-DEPENDENT DNA HELICASE"/>
    <property type="match status" value="1"/>
</dbReference>
<dbReference type="GO" id="GO:0005524">
    <property type="term" value="F:ATP binding"/>
    <property type="evidence" value="ECO:0007669"/>
    <property type="project" value="UniProtKB-KW"/>
</dbReference>
<feature type="domain" description="HAT C-terminal dimerisation" evidence="5">
    <location>
        <begin position="1464"/>
        <end position="1520"/>
    </location>
</feature>
<comment type="similarity">
    <text evidence="3">Belongs to the helicase family.</text>
</comment>
<dbReference type="InterPro" id="IPR013103">
    <property type="entry name" value="RVT_2"/>
</dbReference>
<dbReference type="Pfam" id="PF20209">
    <property type="entry name" value="DUF6570"/>
    <property type="match status" value="1"/>
</dbReference>